<sequence length="293" mass="33203">MSTSFNFDYLPADVLSLSGYDFFLFIKTILGEPEANLLNKISIKSTTTLIQTEDPIDIFNYDIDDEELETLKDELSFKLKNKKFLLKPGVISGFRSLKEALKRKVDEQLTKSKGRKQQHQRQLFSTNSSSIYSLVPAAPAPTQAPSTSNPLSLAEHRTHVLKLITKWCSDNKENFDLENFELEENVDFILNIDFDEHTNVKASIKCKCNKVIFQQQQRPSTPITLAPSYRPHASLIEIASVSPTDTQTRALVDSSALPNQAVYNGAKRRLTSESQQHRSTKRSHVLIFMSSLF</sequence>
<evidence type="ECO:0000313" key="2">
    <source>
        <dbReference type="Proteomes" id="UP000676336"/>
    </source>
</evidence>
<dbReference type="Proteomes" id="UP000676336">
    <property type="component" value="Unassembled WGS sequence"/>
</dbReference>
<gene>
    <name evidence="1" type="ORF">SMN809_LOCUS47453</name>
</gene>
<comment type="caution">
    <text evidence="1">The sequence shown here is derived from an EMBL/GenBank/DDBJ whole genome shotgun (WGS) entry which is preliminary data.</text>
</comment>
<dbReference type="EMBL" id="CAJOBI010150129">
    <property type="protein sequence ID" value="CAF4807572.1"/>
    <property type="molecule type" value="Genomic_DNA"/>
</dbReference>
<name>A0A8S3BS37_9BILA</name>
<evidence type="ECO:0000313" key="1">
    <source>
        <dbReference type="EMBL" id="CAF4807572.1"/>
    </source>
</evidence>
<protein>
    <submittedName>
        <fullName evidence="1">Uncharacterized protein</fullName>
    </submittedName>
</protein>
<reference evidence="1" key="1">
    <citation type="submission" date="2021-02" db="EMBL/GenBank/DDBJ databases">
        <authorList>
            <person name="Nowell W R."/>
        </authorList>
    </citation>
    <scope>NUCLEOTIDE SEQUENCE</scope>
</reference>
<proteinExistence type="predicted"/>
<organism evidence="1 2">
    <name type="scientific">Rotaria magnacalcarata</name>
    <dbReference type="NCBI Taxonomy" id="392030"/>
    <lineage>
        <taxon>Eukaryota</taxon>
        <taxon>Metazoa</taxon>
        <taxon>Spiralia</taxon>
        <taxon>Gnathifera</taxon>
        <taxon>Rotifera</taxon>
        <taxon>Eurotatoria</taxon>
        <taxon>Bdelloidea</taxon>
        <taxon>Philodinida</taxon>
        <taxon>Philodinidae</taxon>
        <taxon>Rotaria</taxon>
    </lineage>
</organism>
<accession>A0A8S3BS37</accession>
<dbReference type="AlphaFoldDB" id="A0A8S3BS37"/>